<reference evidence="2" key="1">
    <citation type="submission" date="2011-02" db="EMBL/GenBank/DDBJ databases">
        <title>The complete sequence of plasmid2 of Deinococcus proteolyticus DSM 20540.</title>
        <authorList>
            <consortium name="US DOE Joint Genome Institute (JGI-PGF)"/>
            <person name="Lucas S."/>
            <person name="Copeland A."/>
            <person name="Lapidus A."/>
            <person name="Bruce D."/>
            <person name="Goodwin L."/>
            <person name="Pitluck S."/>
            <person name="Kyrpides N."/>
            <person name="Mavromatis K."/>
            <person name="Pagani I."/>
            <person name="Ivanova N."/>
            <person name="Ovchinnikova G."/>
            <person name="Zeytun A."/>
            <person name="Detter J.C."/>
            <person name="Han C."/>
            <person name="Land M."/>
            <person name="Hauser L."/>
            <person name="Markowitz V."/>
            <person name="Cheng J.-F."/>
            <person name="Hugenholtz P."/>
            <person name="Woyke T."/>
            <person name="Wu D."/>
            <person name="Pukall R."/>
            <person name="Steenblock K."/>
            <person name="Brambilla E."/>
            <person name="Klenk H.-P."/>
            <person name="Eisen J.A."/>
        </authorList>
    </citation>
    <scope>NUCLEOTIDE SEQUENCE [LARGE SCALE GENOMIC DNA]</scope>
    <source>
        <strain evidence="2">ATCC 35074 / DSM 20540 / JCM 6276 / NBRC 101906 / NCIMB 13154 / VKM Ac-1939 / CCM 2703 / MRP</strain>
        <plasmid evidence="2">Plasmid pDEIPR02</plasmid>
    </source>
</reference>
<geneLocation type="plasmid" evidence="1 2">
    <name>pDEIPR02</name>
</geneLocation>
<reference evidence="1 2" key="2">
    <citation type="journal article" date="2012" name="Stand. Genomic Sci.">
        <title>Complete genome sequence of the orange-red pigmented, radioresistant Deinococcus proteolyticus type strain (MRP(T)).</title>
        <authorList>
            <person name="Copeland A."/>
            <person name="Zeytun A."/>
            <person name="Yassawong M."/>
            <person name="Nolan M."/>
            <person name="Lucas S."/>
            <person name="Hammon N."/>
            <person name="Deshpande S."/>
            <person name="Cheng J.F."/>
            <person name="Han C."/>
            <person name="Tapia R."/>
            <person name="Goodwin L.A."/>
            <person name="Pitluck S."/>
            <person name="Mavromatis K."/>
            <person name="Liolios K."/>
            <person name="Pagani I."/>
            <person name="Ivanova N."/>
            <person name="Mikhailova N."/>
            <person name="Pati A."/>
            <person name="Chen A."/>
            <person name="Palaniappan K."/>
            <person name="Land M."/>
            <person name="Hauser L."/>
            <person name="Jeffries C.D."/>
            <person name="Brambilla E.M."/>
            <person name="Rohde M."/>
            <person name="Sikorski J."/>
            <person name="Pukall R."/>
            <person name="Goker M."/>
            <person name="Detter J.C."/>
            <person name="Woyke T."/>
            <person name="Bristow J."/>
            <person name="Eisen J.A."/>
            <person name="Markowitz V."/>
            <person name="Hugenholtz P."/>
            <person name="Kyrpides N.C."/>
            <person name="Klenk H.P."/>
            <person name="Lapidus A."/>
        </authorList>
    </citation>
    <scope>NUCLEOTIDE SEQUENCE [LARGE SCALE GENOMIC DNA]</scope>
    <source>
        <strain evidence="2">ATCC 35074 / DSM 20540 / JCM 6276 / NBRC 101906 / NCIMB 13154 / VKM Ac-1939 / CCM 2703 / MRP</strain>
        <plasmid evidence="2">Plasmid pDEIPR02</plasmid>
    </source>
</reference>
<organism evidence="1 2">
    <name type="scientific">Deinococcus proteolyticus (strain ATCC 35074 / DSM 20540 / JCM 6276 / NBRC 101906 / NCIMB 13154 / VKM Ac-1939 / CCM 2703 / MRP)</name>
    <dbReference type="NCBI Taxonomy" id="693977"/>
    <lineage>
        <taxon>Bacteria</taxon>
        <taxon>Thermotogati</taxon>
        <taxon>Deinococcota</taxon>
        <taxon>Deinococci</taxon>
        <taxon>Deinococcales</taxon>
        <taxon>Deinococcaceae</taxon>
        <taxon>Deinococcus</taxon>
    </lineage>
</organism>
<name>F0RQ58_DEIPM</name>
<dbReference type="AlphaFoldDB" id="F0RQ58"/>
<dbReference type="EMBL" id="CP002538">
    <property type="protein sequence ID" value="ADY27417.1"/>
    <property type="molecule type" value="Genomic_DNA"/>
</dbReference>
<gene>
    <name evidence="1" type="ordered locus">Deipr_2292</name>
</gene>
<dbReference type="KEGG" id="dpt:Deipr_2292"/>
<dbReference type="RefSeq" id="WP_013615771.1">
    <property type="nucleotide sequence ID" value="NC_015162.1"/>
</dbReference>
<dbReference type="HOGENOM" id="CLU_1822213_0_0_0"/>
<keyword evidence="2" id="KW-1185">Reference proteome</keyword>
<evidence type="ECO:0000313" key="2">
    <source>
        <dbReference type="Proteomes" id="UP000007718"/>
    </source>
</evidence>
<dbReference type="Proteomes" id="UP000007718">
    <property type="component" value="Plasmid pDEIPR02"/>
</dbReference>
<protein>
    <submittedName>
        <fullName evidence="1">Uncharacterized protein</fullName>
    </submittedName>
</protein>
<sequence length="141" mass="14337">MNKDTNVDTAFAGGFFTTFENGECVFYDADGVCHSVTPDTVAAVVASGTPRDVVALHEDVQGRTDAVAQVVGPHVARYAGAVDAADADASTPYGTVVARSDGFYTVCPADAPGAVVVASHDDSGACDGTQVSRCYGVPCTP</sequence>
<accession>F0RQ58</accession>
<proteinExistence type="predicted"/>
<evidence type="ECO:0000313" key="1">
    <source>
        <dbReference type="EMBL" id="ADY27417.1"/>
    </source>
</evidence>
<keyword evidence="1" id="KW-0614">Plasmid</keyword>